<dbReference type="PROSITE" id="PS52004">
    <property type="entry name" value="KS3_2"/>
    <property type="match status" value="1"/>
</dbReference>
<accession>A0A326U9K0</accession>
<dbReference type="Pfam" id="PF08240">
    <property type="entry name" value="ADH_N"/>
    <property type="match status" value="1"/>
</dbReference>
<sequence length="2116" mass="233356">MDTLTCDNDAPGLLKREPIAIVGMSCRFPGAQNLQAFWQLLREGRDAISEIPPQRFSLDQYYDERPGIPGKIISRYGGMLEEIDCFDATFFQVPPQEASWMDPQHRLLLEVAWEALEDAGFPPARVQEKQTGVFIGMWTNDYEDLQFRDLASISPYAVVTGVRSVAAGRLSHFLNAQGPSMVIDTACSSSLVAVHLACQSLQAGECQVALAGGVNLVLEPSQSISFSQAGMLSPDGRCKFGDARADGFVRSDGVGVVVLKPLAQALADHDPIYAVIRGSAVNNDGSAPGEQRRLSKPSLSGQRDVLRKAYRQAGIAPSQVSYVEVHGTGTSAGDPVELEALGDILAEGRAPDFPCLVGSVKTNIGHTEGAAGIAGLIKTALCLRHRTIVPSLHCHEPNPAISWSRVPFHLPQRVQPWEAHPLYAGVSSFGISGTNAHLVLEEAPKQASPIVAEEPDAYLLPLSAHCPEALLELARRYVHLLSEKQLSLEDVCYTASVHRAHHLYRFALAGTSRAELLDQLRAGPQTAAVQAPKVVFVFPGQGSQWPGMGRELLRQEQHFEQIIQRCELAMRPYVDWSLREVLTTDEGAALLERIDVIQPTLFALEVALASLWRSWGIEPQAVIGHSMGEVAAACVAGIVSLEDAARIICCRSKLMRGLGQHGAMLFVELSFAEAQSLLAENREQEVSLAACNGPRSVVLSGDRGALEAIMHIVEQREIFCRFVRVDVASHSPAIDPVRDALLDALKGLQPQPARIPMFSTVTTDEDAPCDAAYWVRNIREPVLFAQTVQRLLEQEFTIFLEVSPHPILVSSLRHCFEAAGKQAMAVGTLQRETPERLALLQALGRLYERGCTPDWSFLYPQSRQRVSLPLYPWQHQRFWLPASARPLSFEGEAQQRFPFVQLHWPFALHPETHFLLTRLECQRFPYLRDHRIHTTMILPATAYIELALEAIRVIPGARHALLENLELLNALALSDDEPQTIQTILAPDGPGLFTLHMFRLTEDESHLHARGIVRLLQAAPQAPEVSLLELQQSCSGEVCTAETFYHDVGMRRANYGPAFRGVERLWKGDGEALALLQLSEAVKQGTQTYVLHPAWLDACLQTLFGTIPAMLDGKRIGARDTYVPVHIKRVSVYAALEAERYWSYARLQENSEADLLVGDVVVLDAQGRVLVELNGVLLQRSKQEAQQEYLYQLRWEEQPSAQTESTLSPLLLFANEDDETAKQLELALQERGQACIVVQPGANFQRLDAHRYQLDPALEADWEQFFTQIPATNYTLLFLAGGSIEMDRPAEQLEDEYLTLCGRWLALVQALVKVPEPPFLWLVTRGAQVALAEQKTVNCVQAPLWGLCRVLRNEHPTIRCSILDLSPVPSVRELSMLLDEVSRCEAYQELALRGTTRYMHRLLREDALPVVAPRSVEEPDQFYLETTQPGSLDALRFRQAERRAPGPGEVEIQVHASALNFRDVLSALGMSPTSAQGVDPLGIECAGIITAVGPGIETVHVGAAVIALAPHAIGAYVTTDVRYVLPIPEPLCFEDAVTIPIAFLTASYALHTLGHMQPGERVLIHSAAGGVGLAAVQLAKLAGVEIFATAGTPEKRAYLQSLGVQHVMDSRSLEFAEEVMRLTNGEGVDLVLNALAGAYIQKGLSVLRLCGRFLELGKRDIYQGSQLSLAPFRNNLAYHAIDLDKLIKGRPGLIGGLLAAIGRKLDEGQITPLPYRSFALSDAEDAFRYMAQAKHIGKIVLTHQPQKARPKHVVSIPVIVRAQASYLITGGLGGIGLTMARWLVEQGARHLVLLGRKAPSAEVARFLETLSARGVQVRVAAVDVSCEEQLARELASIERTMPPLRGVLHAAAVLDDGMLMQQNPRRFQTVMRPKVRGAWNLHRQTLHHALDFFVLFSSAATLIAPPGQGNYVAANSFLDALAHYRRARGLPSLCINWGAWGEIGFLASRPELGRHFEGRGLIPLDPHEATELFGRLLLQRKPQLCVMAMDWERWQKFYPVSCEASLLRRLMPEEVRQAQTGEEQPFSWGEGPLAAQQARLEAYLQAQFAEIRGIERVSVQTPLLQQGLDSLMAVELRNRIQRDLGISLLVKHLLGKATIRQVAALLREAFQMTDKG</sequence>
<dbReference type="GO" id="GO:0005886">
    <property type="term" value="C:plasma membrane"/>
    <property type="evidence" value="ECO:0007669"/>
    <property type="project" value="TreeGrafter"/>
</dbReference>
<feature type="active site" description="Proton donor; for dehydratase activity" evidence="5">
    <location>
        <position position="1097"/>
    </location>
</feature>
<dbReference type="PROSITE" id="PS00606">
    <property type="entry name" value="KS3_1"/>
    <property type="match status" value="1"/>
</dbReference>
<feature type="active site" description="Proton acceptor; for dehydratase activity" evidence="5">
    <location>
        <position position="930"/>
    </location>
</feature>
<dbReference type="InterPro" id="IPR013968">
    <property type="entry name" value="PKS_KR"/>
</dbReference>
<dbReference type="InterPro" id="IPR049552">
    <property type="entry name" value="PKS_DH_N"/>
</dbReference>
<feature type="domain" description="Ketosynthase family 3 (KS3)" evidence="7">
    <location>
        <begin position="16"/>
        <end position="442"/>
    </location>
</feature>
<feature type="region of interest" description="N-terminal hotdog fold" evidence="5">
    <location>
        <begin position="887"/>
        <end position="1020"/>
    </location>
</feature>
<dbReference type="InterPro" id="IPR020806">
    <property type="entry name" value="PKS_PP-bd"/>
</dbReference>
<evidence type="ECO:0000259" key="6">
    <source>
        <dbReference type="PROSITE" id="PS50075"/>
    </source>
</evidence>
<dbReference type="InterPro" id="IPR042104">
    <property type="entry name" value="PKS_dehydratase_sf"/>
</dbReference>
<dbReference type="InterPro" id="IPR057326">
    <property type="entry name" value="KR_dom"/>
</dbReference>
<dbReference type="SUPFAM" id="SSF47336">
    <property type="entry name" value="ACP-like"/>
    <property type="match status" value="1"/>
</dbReference>
<dbReference type="SUPFAM" id="SSF53901">
    <property type="entry name" value="Thiolase-like"/>
    <property type="match status" value="1"/>
</dbReference>
<dbReference type="GO" id="GO:0004312">
    <property type="term" value="F:fatty acid synthase activity"/>
    <property type="evidence" value="ECO:0007669"/>
    <property type="project" value="TreeGrafter"/>
</dbReference>
<keyword evidence="4" id="KW-0511">Multifunctional enzyme</keyword>
<dbReference type="InterPro" id="IPR036736">
    <property type="entry name" value="ACP-like_sf"/>
</dbReference>
<dbReference type="InterPro" id="IPR020807">
    <property type="entry name" value="PKS_DH"/>
</dbReference>
<dbReference type="SUPFAM" id="SSF52151">
    <property type="entry name" value="FabD/lysophospholipase-like"/>
    <property type="match status" value="1"/>
</dbReference>
<dbReference type="InterPro" id="IPR001227">
    <property type="entry name" value="Ac_transferase_dom_sf"/>
</dbReference>
<feature type="domain" description="PKS/mFAS DH" evidence="8">
    <location>
        <begin position="887"/>
        <end position="1187"/>
    </location>
</feature>
<dbReference type="InterPro" id="IPR014043">
    <property type="entry name" value="Acyl_transferase_dom"/>
</dbReference>
<dbReference type="PROSITE" id="PS52019">
    <property type="entry name" value="PKS_MFAS_DH"/>
    <property type="match status" value="1"/>
</dbReference>
<dbReference type="InterPro" id="IPR013154">
    <property type="entry name" value="ADH-like_N"/>
</dbReference>
<keyword evidence="1" id="KW-0596">Phosphopantetheine</keyword>
<feature type="domain" description="Carrier" evidence="6">
    <location>
        <begin position="2035"/>
        <end position="2110"/>
    </location>
</feature>
<evidence type="ECO:0000313" key="10">
    <source>
        <dbReference type="Proteomes" id="UP000248806"/>
    </source>
</evidence>
<dbReference type="GO" id="GO:0008270">
    <property type="term" value="F:zinc ion binding"/>
    <property type="evidence" value="ECO:0007669"/>
    <property type="project" value="InterPro"/>
</dbReference>
<evidence type="ECO:0000313" key="9">
    <source>
        <dbReference type="EMBL" id="PZW32710.1"/>
    </source>
</evidence>
<comment type="caution">
    <text evidence="9">The sequence shown here is derived from an EMBL/GenBank/DDBJ whole genome shotgun (WGS) entry which is preliminary data.</text>
</comment>
<dbReference type="Pfam" id="PF13602">
    <property type="entry name" value="ADH_zinc_N_2"/>
    <property type="match status" value="1"/>
</dbReference>
<dbReference type="SMART" id="SM00822">
    <property type="entry name" value="PKS_KR"/>
    <property type="match status" value="1"/>
</dbReference>
<dbReference type="InterPro" id="IPR036291">
    <property type="entry name" value="NAD(P)-bd_dom_sf"/>
</dbReference>
<dbReference type="CDD" id="cd05195">
    <property type="entry name" value="enoyl_red"/>
    <property type="match status" value="1"/>
</dbReference>
<dbReference type="Gene3D" id="1.10.1200.10">
    <property type="entry name" value="ACP-like"/>
    <property type="match status" value="1"/>
</dbReference>
<dbReference type="GO" id="GO:0006633">
    <property type="term" value="P:fatty acid biosynthetic process"/>
    <property type="evidence" value="ECO:0007669"/>
    <property type="project" value="InterPro"/>
</dbReference>
<name>A0A326U9K0_THEHA</name>
<dbReference type="Gene3D" id="3.40.50.720">
    <property type="entry name" value="NAD(P)-binding Rossmann-like Domain"/>
    <property type="match status" value="3"/>
</dbReference>
<dbReference type="InterPro" id="IPR018201">
    <property type="entry name" value="Ketoacyl_synth_AS"/>
</dbReference>
<dbReference type="InterPro" id="IPR020841">
    <property type="entry name" value="PKS_Beta-ketoAc_synthase_dom"/>
</dbReference>
<dbReference type="GO" id="GO:0004315">
    <property type="term" value="F:3-oxoacyl-[acyl-carrier-protein] synthase activity"/>
    <property type="evidence" value="ECO:0007669"/>
    <property type="project" value="InterPro"/>
</dbReference>
<dbReference type="Pfam" id="PF08659">
    <property type="entry name" value="KR"/>
    <property type="match status" value="1"/>
</dbReference>
<dbReference type="GO" id="GO:0005737">
    <property type="term" value="C:cytoplasm"/>
    <property type="evidence" value="ECO:0007669"/>
    <property type="project" value="TreeGrafter"/>
</dbReference>
<dbReference type="InterPro" id="IPR016039">
    <property type="entry name" value="Thiolase-like"/>
</dbReference>
<keyword evidence="2" id="KW-0597">Phosphoprotein</keyword>
<dbReference type="Gene3D" id="3.10.129.110">
    <property type="entry name" value="Polyketide synthase dehydratase"/>
    <property type="match status" value="1"/>
</dbReference>
<dbReference type="SMART" id="SM00823">
    <property type="entry name" value="PKS_PP"/>
    <property type="match status" value="1"/>
</dbReference>
<dbReference type="Pfam" id="PF14765">
    <property type="entry name" value="PS-DH"/>
    <property type="match status" value="1"/>
</dbReference>
<dbReference type="InterPro" id="IPR016036">
    <property type="entry name" value="Malonyl_transacylase_ACP-bd"/>
</dbReference>
<dbReference type="CDD" id="cd00833">
    <property type="entry name" value="PKS"/>
    <property type="match status" value="1"/>
</dbReference>
<gene>
    <name evidence="9" type="ORF">EI42_01802</name>
</gene>
<evidence type="ECO:0000259" key="7">
    <source>
        <dbReference type="PROSITE" id="PS52004"/>
    </source>
</evidence>
<dbReference type="InterPro" id="IPR016035">
    <property type="entry name" value="Acyl_Trfase/lysoPLipase"/>
</dbReference>
<dbReference type="SUPFAM" id="SSF51735">
    <property type="entry name" value="NAD(P)-binding Rossmann-fold domains"/>
    <property type="match status" value="3"/>
</dbReference>
<dbReference type="FunFam" id="3.40.50.720:FF:000209">
    <property type="entry name" value="Polyketide synthase Pks12"/>
    <property type="match status" value="1"/>
</dbReference>
<dbReference type="Gene3D" id="3.40.366.10">
    <property type="entry name" value="Malonyl-Coenzyme A Acyl Carrier Protein, domain 2"/>
    <property type="match status" value="1"/>
</dbReference>
<dbReference type="FunFam" id="3.40.366.10:FF:000002">
    <property type="entry name" value="Probable polyketide synthase 2"/>
    <property type="match status" value="1"/>
</dbReference>
<dbReference type="PROSITE" id="PS50075">
    <property type="entry name" value="CARRIER"/>
    <property type="match status" value="1"/>
</dbReference>
<organism evidence="9 10">
    <name type="scientific">Thermosporothrix hazakensis</name>
    <dbReference type="NCBI Taxonomy" id="644383"/>
    <lineage>
        <taxon>Bacteria</taxon>
        <taxon>Bacillati</taxon>
        <taxon>Chloroflexota</taxon>
        <taxon>Ktedonobacteria</taxon>
        <taxon>Ktedonobacterales</taxon>
        <taxon>Thermosporotrichaceae</taxon>
        <taxon>Thermosporothrix</taxon>
    </lineage>
</organism>
<keyword evidence="10" id="KW-1185">Reference proteome</keyword>
<protein>
    <submittedName>
        <fullName evidence="9">Myxalamid-type polyketide synthase MxaB</fullName>
    </submittedName>
</protein>
<dbReference type="Gene3D" id="3.40.47.10">
    <property type="match status" value="1"/>
</dbReference>
<dbReference type="InterPro" id="IPR020843">
    <property type="entry name" value="ER"/>
</dbReference>
<dbReference type="Pfam" id="PF00109">
    <property type="entry name" value="ketoacyl-synt"/>
    <property type="match status" value="1"/>
</dbReference>
<dbReference type="Pfam" id="PF02801">
    <property type="entry name" value="Ketoacyl-synt_C"/>
    <property type="match status" value="1"/>
</dbReference>
<dbReference type="PANTHER" id="PTHR43775:SF37">
    <property type="entry name" value="SI:DKEY-61P9.11"/>
    <property type="match status" value="1"/>
</dbReference>
<dbReference type="SMART" id="SM00825">
    <property type="entry name" value="PKS_KS"/>
    <property type="match status" value="1"/>
</dbReference>
<evidence type="ECO:0000256" key="5">
    <source>
        <dbReference type="PROSITE-ProRule" id="PRU01363"/>
    </source>
</evidence>
<dbReference type="SUPFAM" id="SSF50129">
    <property type="entry name" value="GroES-like"/>
    <property type="match status" value="1"/>
</dbReference>
<dbReference type="GO" id="GO:0031177">
    <property type="term" value="F:phosphopantetheine binding"/>
    <property type="evidence" value="ECO:0007669"/>
    <property type="project" value="InterPro"/>
</dbReference>
<dbReference type="Pfam" id="PF21089">
    <property type="entry name" value="PKS_DH_N"/>
    <property type="match status" value="1"/>
</dbReference>
<evidence type="ECO:0000256" key="3">
    <source>
        <dbReference type="ARBA" id="ARBA00022679"/>
    </source>
</evidence>
<feature type="region of interest" description="C-terminal hotdog fold" evidence="5">
    <location>
        <begin position="1035"/>
        <end position="1187"/>
    </location>
</feature>
<dbReference type="GO" id="GO:0016491">
    <property type="term" value="F:oxidoreductase activity"/>
    <property type="evidence" value="ECO:0007669"/>
    <property type="project" value="InterPro"/>
</dbReference>
<evidence type="ECO:0000256" key="2">
    <source>
        <dbReference type="ARBA" id="ARBA00022553"/>
    </source>
</evidence>
<evidence type="ECO:0000259" key="8">
    <source>
        <dbReference type="PROSITE" id="PS52019"/>
    </source>
</evidence>
<reference evidence="9 10" key="1">
    <citation type="submission" date="2018-06" db="EMBL/GenBank/DDBJ databases">
        <title>Genomic Encyclopedia of Archaeal and Bacterial Type Strains, Phase II (KMG-II): from individual species to whole genera.</title>
        <authorList>
            <person name="Goeker M."/>
        </authorList>
    </citation>
    <scope>NUCLEOTIDE SEQUENCE [LARGE SCALE GENOMIC DNA]</scope>
    <source>
        <strain evidence="9 10">ATCC BAA-1881</strain>
    </source>
</reference>
<dbReference type="SMART" id="SM00827">
    <property type="entry name" value="PKS_AT"/>
    <property type="match status" value="1"/>
</dbReference>
<dbReference type="InterPro" id="IPR049900">
    <property type="entry name" value="PKS_mFAS_DH"/>
</dbReference>
<proteinExistence type="predicted"/>
<dbReference type="Gene3D" id="3.90.180.10">
    <property type="entry name" value="Medium-chain alcohol dehydrogenases, catalytic domain"/>
    <property type="match status" value="1"/>
</dbReference>
<dbReference type="CDD" id="cd08955">
    <property type="entry name" value="KR_2_FAS_SDR_x"/>
    <property type="match status" value="1"/>
</dbReference>
<dbReference type="InterPro" id="IPR032821">
    <property type="entry name" value="PKS_assoc"/>
</dbReference>
<dbReference type="InterPro" id="IPR014030">
    <property type="entry name" value="Ketoacyl_synth_N"/>
</dbReference>
<evidence type="ECO:0000256" key="1">
    <source>
        <dbReference type="ARBA" id="ARBA00022450"/>
    </source>
</evidence>
<dbReference type="Pfam" id="PF00698">
    <property type="entry name" value="Acyl_transf_1"/>
    <property type="match status" value="1"/>
</dbReference>
<dbReference type="InterPro" id="IPR014031">
    <property type="entry name" value="Ketoacyl_synth_C"/>
</dbReference>
<dbReference type="FunFam" id="3.40.47.10:FF:000019">
    <property type="entry name" value="Polyketide synthase type I"/>
    <property type="match status" value="1"/>
</dbReference>
<dbReference type="Gene3D" id="3.30.70.3290">
    <property type="match status" value="1"/>
</dbReference>
<dbReference type="Pfam" id="PF00550">
    <property type="entry name" value="PP-binding"/>
    <property type="match status" value="1"/>
</dbReference>
<keyword evidence="3" id="KW-0808">Transferase</keyword>
<dbReference type="SMART" id="SM00826">
    <property type="entry name" value="PKS_DH"/>
    <property type="match status" value="1"/>
</dbReference>
<dbReference type="InterPro" id="IPR050091">
    <property type="entry name" value="PKS_NRPS_Biosynth_Enz"/>
</dbReference>
<dbReference type="InterPro" id="IPR009081">
    <property type="entry name" value="PP-bd_ACP"/>
</dbReference>
<dbReference type="EMBL" id="QKUF01000004">
    <property type="protein sequence ID" value="PZW32710.1"/>
    <property type="molecule type" value="Genomic_DNA"/>
</dbReference>
<dbReference type="SUPFAM" id="SSF55048">
    <property type="entry name" value="Probable ACP-binding domain of malonyl-CoA ACP transacylase"/>
    <property type="match status" value="1"/>
</dbReference>
<dbReference type="InterPro" id="IPR002364">
    <property type="entry name" value="Quin_OxRdtase/zeta-crystal_CS"/>
</dbReference>
<dbReference type="PROSITE" id="PS01162">
    <property type="entry name" value="QOR_ZETA_CRYSTAL"/>
    <property type="match status" value="1"/>
</dbReference>
<dbReference type="SMART" id="SM00829">
    <property type="entry name" value="PKS_ER"/>
    <property type="match status" value="1"/>
</dbReference>
<dbReference type="InterPro" id="IPR049551">
    <property type="entry name" value="PKS_DH_C"/>
</dbReference>
<dbReference type="Proteomes" id="UP000248806">
    <property type="component" value="Unassembled WGS sequence"/>
</dbReference>
<evidence type="ECO:0000256" key="4">
    <source>
        <dbReference type="ARBA" id="ARBA00023268"/>
    </source>
</evidence>
<dbReference type="InterPro" id="IPR011032">
    <property type="entry name" value="GroES-like_sf"/>
</dbReference>
<dbReference type="Pfam" id="PF16197">
    <property type="entry name" value="KAsynt_C_assoc"/>
    <property type="match status" value="1"/>
</dbReference>
<dbReference type="PANTHER" id="PTHR43775">
    <property type="entry name" value="FATTY ACID SYNTHASE"/>
    <property type="match status" value="1"/>
</dbReference>
<dbReference type="RefSeq" id="WP_111320998.1">
    <property type="nucleotide sequence ID" value="NZ_BIFX01000002.1"/>
</dbReference>
<dbReference type="GO" id="GO:0071770">
    <property type="term" value="P:DIM/DIP cell wall layer assembly"/>
    <property type="evidence" value="ECO:0007669"/>
    <property type="project" value="TreeGrafter"/>
</dbReference>